<proteinExistence type="predicted"/>
<dbReference type="CDD" id="cd06971">
    <property type="entry name" value="PgpA"/>
    <property type="match status" value="1"/>
</dbReference>
<dbReference type="eggNOG" id="COG1267">
    <property type="taxonomic scope" value="Bacteria"/>
</dbReference>
<keyword evidence="4" id="KW-1185">Reference proteome</keyword>
<sequence length="127" mass="13761">MGTIVGIPLYLALSSLSRPFHLLAILVLTGLAIWISQKAEVLFQKKDSPRIVIDEIIGLQYTLALAAPTLLHVISGFLLFRFFDIVKVFPARTAQDRLPGGYGVVADDVVAGIYGAALLRLLTGLWG</sequence>
<dbReference type="InParanoid" id="Q2LPL2"/>
<dbReference type="KEGG" id="sat:SYN_02031"/>
<dbReference type="STRING" id="56780.SYN_02031"/>
<evidence type="ECO:0000313" key="3">
    <source>
        <dbReference type="EMBL" id="ABC76224.1"/>
    </source>
</evidence>
<accession>Q2LPL2</accession>
<organism evidence="3 4">
    <name type="scientific">Syntrophus aciditrophicus (strain SB)</name>
    <dbReference type="NCBI Taxonomy" id="56780"/>
    <lineage>
        <taxon>Bacteria</taxon>
        <taxon>Pseudomonadati</taxon>
        <taxon>Thermodesulfobacteriota</taxon>
        <taxon>Syntrophia</taxon>
        <taxon>Syntrophales</taxon>
        <taxon>Syntrophaceae</taxon>
        <taxon>Syntrophus</taxon>
    </lineage>
</organism>
<dbReference type="AlphaFoldDB" id="Q2LPL2"/>
<dbReference type="InterPro" id="IPR036681">
    <property type="entry name" value="PgpA-like_sf"/>
</dbReference>
<keyword evidence="1" id="KW-1133">Transmembrane helix</keyword>
<dbReference type="UniPathway" id="UPA00084">
    <property type="reaction ID" value="UER00504"/>
</dbReference>
<dbReference type="GO" id="GO:0006655">
    <property type="term" value="P:phosphatidylglycerol biosynthetic process"/>
    <property type="evidence" value="ECO:0007669"/>
    <property type="project" value="UniProtKB-UniPathway"/>
</dbReference>
<dbReference type="PIRSF" id="PIRSF006162">
    <property type="entry name" value="PgpA"/>
    <property type="match status" value="1"/>
</dbReference>
<dbReference type="HOGENOM" id="CLU_103734_0_1_7"/>
<gene>
    <name evidence="3" type="ORF">SYN_02031</name>
</gene>
<feature type="transmembrane region" description="Helical" evidence="1">
    <location>
        <begin position="100"/>
        <end position="122"/>
    </location>
</feature>
<protein>
    <submittedName>
        <fullName evidence="3">Phosphatidylglycerophosphatase A</fullName>
        <ecNumber evidence="3">3.1.3.27</ecNumber>
    </submittedName>
</protein>
<dbReference type="EC" id="3.1.3.27" evidence="3"/>
<reference evidence="3 4" key="1">
    <citation type="journal article" date="2007" name="Proc. Natl. Acad. Sci. U.S.A.">
        <title>The genome of Syntrophus aciditrophicus: life at the thermodynamic limit of microbial growth.</title>
        <authorList>
            <person name="McInerney M.J."/>
            <person name="Rohlin L."/>
            <person name="Mouttaki H."/>
            <person name="Kim U."/>
            <person name="Krupp R.S."/>
            <person name="Rios-Hernandez L."/>
            <person name="Sieber J."/>
            <person name="Struchtemeyer C.G."/>
            <person name="Bhattacharyya A."/>
            <person name="Campbell J.W."/>
            <person name="Gunsalus R.P."/>
        </authorList>
    </citation>
    <scope>NUCLEOTIDE SEQUENCE [LARGE SCALE GENOMIC DNA]</scope>
    <source>
        <strain evidence="3 4">SB</strain>
    </source>
</reference>
<evidence type="ECO:0000313" key="4">
    <source>
        <dbReference type="Proteomes" id="UP000001933"/>
    </source>
</evidence>
<evidence type="ECO:0000256" key="1">
    <source>
        <dbReference type="SAM" id="Phobius"/>
    </source>
</evidence>
<dbReference type="PANTHER" id="PTHR36305">
    <property type="entry name" value="PHOSPHATIDYLGLYCEROPHOSPHATASE A"/>
    <property type="match status" value="1"/>
</dbReference>
<dbReference type="InterPro" id="IPR026037">
    <property type="entry name" value="PgpA"/>
</dbReference>
<dbReference type="PANTHER" id="PTHR36305:SF1">
    <property type="entry name" value="PHOSPHATIDYLGLYCEROPHOSPHATASE A"/>
    <property type="match status" value="1"/>
</dbReference>
<evidence type="ECO:0000259" key="2">
    <source>
        <dbReference type="Pfam" id="PF04608"/>
    </source>
</evidence>
<dbReference type="EMBL" id="CP000252">
    <property type="protein sequence ID" value="ABC76224.1"/>
    <property type="molecule type" value="Genomic_DNA"/>
</dbReference>
<keyword evidence="1" id="KW-0812">Transmembrane</keyword>
<keyword evidence="3" id="KW-0378">Hydrolase</keyword>
<dbReference type="FunCoup" id="Q2LPL2">
    <property type="interactions" value="143"/>
</dbReference>
<dbReference type="Proteomes" id="UP000001933">
    <property type="component" value="Chromosome"/>
</dbReference>
<feature type="domain" description="YutG/PgpA" evidence="2">
    <location>
        <begin position="1"/>
        <end position="122"/>
    </location>
</feature>
<feature type="transmembrane region" description="Helical" evidence="1">
    <location>
        <begin position="57"/>
        <end position="80"/>
    </location>
</feature>
<feature type="transmembrane region" description="Helical" evidence="1">
    <location>
        <begin position="20"/>
        <end position="36"/>
    </location>
</feature>
<keyword evidence="1" id="KW-0472">Membrane</keyword>
<dbReference type="GO" id="GO:0008962">
    <property type="term" value="F:phosphatidylglycerophosphatase activity"/>
    <property type="evidence" value="ECO:0007669"/>
    <property type="project" value="UniProtKB-EC"/>
</dbReference>
<dbReference type="InterPro" id="IPR007686">
    <property type="entry name" value="YutG/PgpA"/>
</dbReference>
<dbReference type="Pfam" id="PF04608">
    <property type="entry name" value="PgpA"/>
    <property type="match status" value="1"/>
</dbReference>
<name>Q2LPL2_SYNAS</name>
<dbReference type="SUPFAM" id="SSF101307">
    <property type="entry name" value="YutG-like"/>
    <property type="match status" value="1"/>
</dbReference>